<dbReference type="EC" id="3.1.1.-" evidence="5"/>
<evidence type="ECO:0000256" key="2">
    <source>
        <dbReference type="ARBA" id="ARBA00005964"/>
    </source>
</evidence>
<accession>A0A1E3PWM8</accession>
<evidence type="ECO:0000259" key="6">
    <source>
        <dbReference type="Pfam" id="PF00135"/>
    </source>
</evidence>
<organism evidence="7 8">
    <name type="scientific">Lipomyces starkeyi NRRL Y-11557</name>
    <dbReference type="NCBI Taxonomy" id="675824"/>
    <lineage>
        <taxon>Eukaryota</taxon>
        <taxon>Fungi</taxon>
        <taxon>Dikarya</taxon>
        <taxon>Ascomycota</taxon>
        <taxon>Saccharomycotina</taxon>
        <taxon>Lipomycetes</taxon>
        <taxon>Lipomycetales</taxon>
        <taxon>Lipomycetaceae</taxon>
        <taxon>Lipomyces</taxon>
    </lineage>
</organism>
<dbReference type="STRING" id="675824.A0A1E3PWM8"/>
<keyword evidence="4" id="KW-0443">Lipid metabolism</keyword>
<dbReference type="Gene3D" id="3.40.50.1820">
    <property type="entry name" value="alpha/beta hydrolase"/>
    <property type="match status" value="1"/>
</dbReference>
<dbReference type="OrthoDB" id="3977998at2759"/>
<dbReference type="PANTHER" id="PTHR11559">
    <property type="entry name" value="CARBOXYLESTERASE"/>
    <property type="match status" value="1"/>
</dbReference>
<name>A0A1E3PWM8_LIPST</name>
<evidence type="ECO:0000256" key="5">
    <source>
        <dbReference type="RuleBase" id="RU361235"/>
    </source>
</evidence>
<reference evidence="7 8" key="1">
    <citation type="journal article" date="2016" name="Proc. Natl. Acad. Sci. U.S.A.">
        <title>Comparative genomics of biotechnologically important yeasts.</title>
        <authorList>
            <person name="Riley R."/>
            <person name="Haridas S."/>
            <person name="Wolfe K.H."/>
            <person name="Lopes M.R."/>
            <person name="Hittinger C.T."/>
            <person name="Goeker M."/>
            <person name="Salamov A.A."/>
            <person name="Wisecaver J.H."/>
            <person name="Long T.M."/>
            <person name="Calvey C.H."/>
            <person name="Aerts A.L."/>
            <person name="Barry K.W."/>
            <person name="Choi C."/>
            <person name="Clum A."/>
            <person name="Coughlan A.Y."/>
            <person name="Deshpande S."/>
            <person name="Douglass A.P."/>
            <person name="Hanson S.J."/>
            <person name="Klenk H.-P."/>
            <person name="LaButti K.M."/>
            <person name="Lapidus A."/>
            <person name="Lindquist E.A."/>
            <person name="Lipzen A.M."/>
            <person name="Meier-Kolthoff J.P."/>
            <person name="Ohm R.A."/>
            <person name="Otillar R.P."/>
            <person name="Pangilinan J.L."/>
            <person name="Peng Y."/>
            <person name="Rokas A."/>
            <person name="Rosa C.A."/>
            <person name="Scheuner C."/>
            <person name="Sibirny A.A."/>
            <person name="Slot J.C."/>
            <person name="Stielow J.B."/>
            <person name="Sun H."/>
            <person name="Kurtzman C.P."/>
            <person name="Blackwell M."/>
            <person name="Grigoriev I.V."/>
            <person name="Jeffries T.W."/>
        </authorList>
    </citation>
    <scope>NUCLEOTIDE SEQUENCE [LARGE SCALE GENOMIC DNA]</scope>
    <source>
        <strain evidence="7 8">NRRL Y-11557</strain>
    </source>
</reference>
<comment type="similarity">
    <text evidence="2 5">Belongs to the type-B carboxylesterase/lipase family.</text>
</comment>
<protein>
    <recommendedName>
        <fullName evidence="5">Carboxylic ester hydrolase</fullName>
        <ecNumber evidence="5">3.1.1.-</ecNumber>
    </recommendedName>
</protein>
<dbReference type="Pfam" id="PF00135">
    <property type="entry name" value="COesterase"/>
    <property type="match status" value="1"/>
</dbReference>
<dbReference type="GO" id="GO:0016042">
    <property type="term" value="P:lipid catabolic process"/>
    <property type="evidence" value="ECO:0007669"/>
    <property type="project" value="UniProtKB-KW"/>
</dbReference>
<comment type="catalytic activity">
    <reaction evidence="1">
        <text>a triacylglycerol + H2O = a diacylglycerol + a fatty acid + H(+)</text>
        <dbReference type="Rhea" id="RHEA:12044"/>
        <dbReference type="ChEBI" id="CHEBI:15377"/>
        <dbReference type="ChEBI" id="CHEBI:15378"/>
        <dbReference type="ChEBI" id="CHEBI:17855"/>
        <dbReference type="ChEBI" id="CHEBI:18035"/>
        <dbReference type="ChEBI" id="CHEBI:28868"/>
        <dbReference type="EC" id="3.1.1.3"/>
    </reaction>
</comment>
<evidence type="ECO:0000256" key="4">
    <source>
        <dbReference type="ARBA" id="ARBA00022963"/>
    </source>
</evidence>
<dbReference type="Proteomes" id="UP000094385">
    <property type="component" value="Unassembled WGS sequence"/>
</dbReference>
<evidence type="ECO:0000313" key="7">
    <source>
        <dbReference type="EMBL" id="ODQ69833.1"/>
    </source>
</evidence>
<dbReference type="PROSITE" id="PS00941">
    <property type="entry name" value="CARBOXYLESTERASE_B_2"/>
    <property type="match status" value="1"/>
</dbReference>
<dbReference type="EMBL" id="KV454302">
    <property type="protein sequence ID" value="ODQ69833.1"/>
    <property type="molecule type" value="Genomic_DNA"/>
</dbReference>
<dbReference type="AlphaFoldDB" id="A0A1E3PWM8"/>
<evidence type="ECO:0000313" key="8">
    <source>
        <dbReference type="Proteomes" id="UP000094385"/>
    </source>
</evidence>
<dbReference type="InterPro" id="IPR029058">
    <property type="entry name" value="AB_hydrolase_fold"/>
</dbReference>
<dbReference type="SUPFAM" id="SSF53474">
    <property type="entry name" value="alpha/beta-Hydrolases"/>
    <property type="match status" value="1"/>
</dbReference>
<keyword evidence="4" id="KW-0442">Lipid degradation</keyword>
<dbReference type="GO" id="GO:0004806">
    <property type="term" value="F:triacylglycerol lipase activity"/>
    <property type="evidence" value="ECO:0007669"/>
    <property type="project" value="UniProtKB-EC"/>
</dbReference>
<keyword evidence="3 5" id="KW-0378">Hydrolase</keyword>
<evidence type="ECO:0000256" key="1">
    <source>
        <dbReference type="ARBA" id="ARBA00001024"/>
    </source>
</evidence>
<dbReference type="PROSITE" id="PS00122">
    <property type="entry name" value="CARBOXYLESTERASE_B_1"/>
    <property type="match status" value="1"/>
</dbReference>
<dbReference type="InterPro" id="IPR019819">
    <property type="entry name" value="Carboxylesterase_B_CS"/>
</dbReference>
<proteinExistence type="inferred from homology"/>
<keyword evidence="8" id="KW-1185">Reference proteome</keyword>
<dbReference type="InterPro" id="IPR002018">
    <property type="entry name" value="CarbesteraseB"/>
</dbReference>
<sequence>MSTASDTTVPSMPIVDLGYARYRASMYEDDGDYYLFSNIRYAAPPTGSRRFQLPEPPLYEEEINDGSVGYVCHQATNIQFKWLDLLANPERQSEDCLFLDVVVPGWIVRDQMGAFNTPVSNTTIALSSLKEGGPSDGLPVLTWIHGGGFTFGEKAGVHNPKGLMKIAQGKLVYVAFNYRLGAFGFLGGKEVKAKGATNAGFHDQRMALDWIHQHIDKFGGNPDDVTVMGESAGASSIFHHLASPEDVQFHRAILQSTASYPQYDKDILESQYRKFASMTGCDCDDSFECLMSRDAADLAKANKDAVFDTLYGTFQFGPYVDRTYVPLLPLFRLGYGTYNRDVQIMAAYNTDEGFIFSDPTVVTTRQFDALVQRHFPNATEDVIEEAKGLYPASDYSSNFRRVSSIIAEWIVECNSPYLEAAYPGTYLYRFSLPPGIHSVDLALTFWGGSPLLAKAGQTILIADNLEDLAVSFQSYLVSFAISGDPNKYRLTENSMPTIYFPKSNEWLGKPMVDVGKKGFSYLSLEDDGPVAKRCEFWQDGAWTGR</sequence>
<dbReference type="InterPro" id="IPR019826">
    <property type="entry name" value="Carboxylesterase_B_AS"/>
</dbReference>
<gene>
    <name evidence="7" type="ORF">LIPSTDRAFT_6494</name>
</gene>
<feature type="domain" description="Carboxylesterase type B" evidence="6">
    <location>
        <begin position="29"/>
        <end position="491"/>
    </location>
</feature>
<dbReference type="InterPro" id="IPR050309">
    <property type="entry name" value="Type-B_Carboxylest/Lipase"/>
</dbReference>
<evidence type="ECO:0000256" key="3">
    <source>
        <dbReference type="ARBA" id="ARBA00022801"/>
    </source>
</evidence>